<gene>
    <name evidence="1" type="ORF">SAMN04488071_1489</name>
</gene>
<proteinExistence type="predicted"/>
<organism evidence="1 2">
    <name type="scientific">Kordiimonas lacus</name>
    <dbReference type="NCBI Taxonomy" id="637679"/>
    <lineage>
        <taxon>Bacteria</taxon>
        <taxon>Pseudomonadati</taxon>
        <taxon>Pseudomonadota</taxon>
        <taxon>Alphaproteobacteria</taxon>
        <taxon>Kordiimonadales</taxon>
        <taxon>Kordiimonadaceae</taxon>
        <taxon>Kordiimonas</taxon>
    </lineage>
</organism>
<dbReference type="Proteomes" id="UP000183685">
    <property type="component" value="Unassembled WGS sequence"/>
</dbReference>
<protein>
    <submittedName>
        <fullName evidence="1">Uncharacterized protein</fullName>
    </submittedName>
</protein>
<evidence type="ECO:0000313" key="1">
    <source>
        <dbReference type="EMBL" id="SDD85497.1"/>
    </source>
</evidence>
<name>A0A1G6Y712_9PROT</name>
<keyword evidence="2" id="KW-1185">Reference proteome</keyword>
<dbReference type="EMBL" id="FNAK01000003">
    <property type="protein sequence ID" value="SDD85497.1"/>
    <property type="molecule type" value="Genomic_DNA"/>
</dbReference>
<evidence type="ECO:0000313" key="2">
    <source>
        <dbReference type="Proteomes" id="UP000183685"/>
    </source>
</evidence>
<sequence>MSSDYGICIYRPSSEPGTLEATWFEAGLPQDKPCRGLAVGGPSEGLAGSYQVTYFGPDGAEAACFDLDIKRTDHTFSLTWKKDGKVACTGVGLPLDDGLALAYRTQP</sequence>
<reference evidence="1 2" key="1">
    <citation type="submission" date="2016-10" db="EMBL/GenBank/DDBJ databases">
        <authorList>
            <person name="de Groot N.N."/>
        </authorList>
    </citation>
    <scope>NUCLEOTIDE SEQUENCE [LARGE SCALE GENOMIC DNA]</scope>
    <source>
        <strain evidence="1 2">CGMCC 1.9109</strain>
    </source>
</reference>
<dbReference type="OrthoDB" id="9935857at2"/>
<dbReference type="RefSeq" id="WP_068302192.1">
    <property type="nucleotide sequence ID" value="NZ_FNAK01000003.1"/>
</dbReference>
<dbReference type="AlphaFoldDB" id="A0A1G6Y712"/>
<accession>A0A1G6Y712</accession>